<accession>A0A814LGK8</accession>
<sequence length="111" mass="13213">MKQRVLNELTSIAMIYEETSKVSIDATVLATFPINQEIYQMFASIRRKRMPSLPNSCLFNIPDLYKLTIDRKRFLLSNESFIRRERLLICEVEVFFVKTLWMLFPLLVVYI</sequence>
<keyword evidence="1" id="KW-1133">Transmembrane helix</keyword>
<gene>
    <name evidence="3" type="ORF">JXQ802_LOCUS26461</name>
    <name evidence="2" type="ORF">PYM288_LOCUS17852</name>
</gene>
<dbReference type="EMBL" id="CAJNOH010000518">
    <property type="protein sequence ID" value="CAF1064962.1"/>
    <property type="molecule type" value="Genomic_DNA"/>
</dbReference>
<evidence type="ECO:0000256" key="1">
    <source>
        <dbReference type="SAM" id="Phobius"/>
    </source>
</evidence>
<dbReference type="Proteomes" id="UP000663870">
    <property type="component" value="Unassembled WGS sequence"/>
</dbReference>
<proteinExistence type="predicted"/>
<name>A0A814LGK8_9BILA</name>
<evidence type="ECO:0000313" key="3">
    <source>
        <dbReference type="EMBL" id="CAF1241039.1"/>
    </source>
</evidence>
<keyword evidence="5" id="KW-1185">Reference proteome</keyword>
<reference evidence="2" key="1">
    <citation type="submission" date="2021-02" db="EMBL/GenBank/DDBJ databases">
        <authorList>
            <person name="Nowell W R."/>
        </authorList>
    </citation>
    <scope>NUCLEOTIDE SEQUENCE</scope>
</reference>
<evidence type="ECO:0000313" key="4">
    <source>
        <dbReference type="Proteomes" id="UP000663854"/>
    </source>
</evidence>
<dbReference type="AlphaFoldDB" id="A0A814LGK8"/>
<organism evidence="2 4">
    <name type="scientific">Rotaria sordida</name>
    <dbReference type="NCBI Taxonomy" id="392033"/>
    <lineage>
        <taxon>Eukaryota</taxon>
        <taxon>Metazoa</taxon>
        <taxon>Spiralia</taxon>
        <taxon>Gnathifera</taxon>
        <taxon>Rotifera</taxon>
        <taxon>Eurotatoria</taxon>
        <taxon>Bdelloidea</taxon>
        <taxon>Philodinida</taxon>
        <taxon>Philodinidae</taxon>
        <taxon>Rotaria</taxon>
    </lineage>
</organism>
<evidence type="ECO:0000313" key="5">
    <source>
        <dbReference type="Proteomes" id="UP000663870"/>
    </source>
</evidence>
<feature type="transmembrane region" description="Helical" evidence="1">
    <location>
        <begin position="87"/>
        <end position="110"/>
    </location>
</feature>
<evidence type="ECO:0000313" key="2">
    <source>
        <dbReference type="EMBL" id="CAF1064962.1"/>
    </source>
</evidence>
<dbReference type="Proteomes" id="UP000663854">
    <property type="component" value="Unassembled WGS sequence"/>
</dbReference>
<protein>
    <submittedName>
        <fullName evidence="2">Uncharacterized protein</fullName>
    </submittedName>
</protein>
<keyword evidence="1" id="KW-0472">Membrane</keyword>
<comment type="caution">
    <text evidence="2">The sequence shown here is derived from an EMBL/GenBank/DDBJ whole genome shotgun (WGS) entry which is preliminary data.</text>
</comment>
<keyword evidence="1" id="KW-0812">Transmembrane</keyword>
<dbReference type="EMBL" id="CAJNOL010000926">
    <property type="protein sequence ID" value="CAF1241039.1"/>
    <property type="molecule type" value="Genomic_DNA"/>
</dbReference>